<dbReference type="PANTHER" id="PTHR10357">
    <property type="entry name" value="ALPHA-AMYLASE FAMILY MEMBER"/>
    <property type="match status" value="1"/>
</dbReference>
<evidence type="ECO:0000256" key="4">
    <source>
        <dbReference type="ARBA" id="ARBA00026248"/>
    </source>
</evidence>
<dbReference type="SUPFAM" id="SSF51445">
    <property type="entry name" value="(Trans)glycosidases"/>
    <property type="match status" value="1"/>
</dbReference>
<reference evidence="6" key="1">
    <citation type="journal article" date="2021" name="New Phytol.">
        <title>Evolutionary innovations through gain and loss of genes in the ectomycorrhizal Boletales.</title>
        <authorList>
            <person name="Wu G."/>
            <person name="Miyauchi S."/>
            <person name="Morin E."/>
            <person name="Kuo A."/>
            <person name="Drula E."/>
            <person name="Varga T."/>
            <person name="Kohler A."/>
            <person name="Feng B."/>
            <person name="Cao Y."/>
            <person name="Lipzen A."/>
            <person name="Daum C."/>
            <person name="Hundley H."/>
            <person name="Pangilinan J."/>
            <person name="Johnson J."/>
            <person name="Barry K."/>
            <person name="LaButti K."/>
            <person name="Ng V."/>
            <person name="Ahrendt S."/>
            <person name="Min B."/>
            <person name="Choi I.G."/>
            <person name="Park H."/>
            <person name="Plett J.M."/>
            <person name="Magnuson J."/>
            <person name="Spatafora J.W."/>
            <person name="Nagy L.G."/>
            <person name="Henrissat B."/>
            <person name="Grigoriev I.V."/>
            <person name="Yang Z.L."/>
            <person name="Xu J."/>
            <person name="Martin F.M."/>
        </authorList>
    </citation>
    <scope>NUCLEOTIDE SEQUENCE</scope>
    <source>
        <strain evidence="6">KKN 215</strain>
    </source>
</reference>
<dbReference type="CDD" id="cd11333">
    <property type="entry name" value="AmyAc_SI_OligoGlu_DGase"/>
    <property type="match status" value="1"/>
</dbReference>
<dbReference type="FunFam" id="3.90.400.10:FF:000004">
    <property type="entry name" value="Oligo-1,6-glucosidase"/>
    <property type="match status" value="1"/>
</dbReference>
<keyword evidence="2 6" id="KW-0378">Hydrolase</keyword>
<dbReference type="Gene3D" id="3.90.400.10">
    <property type="entry name" value="Oligo-1,6-glucosidase, Domain 2"/>
    <property type="match status" value="1"/>
</dbReference>
<dbReference type="GO" id="GO:0005987">
    <property type="term" value="P:sucrose catabolic process"/>
    <property type="evidence" value="ECO:0007669"/>
    <property type="project" value="TreeGrafter"/>
</dbReference>
<dbReference type="InterPro" id="IPR017853">
    <property type="entry name" value="GH"/>
</dbReference>
<feature type="domain" description="Glycosyl hydrolase family 13 catalytic" evidence="5">
    <location>
        <begin position="23"/>
        <end position="456"/>
    </location>
</feature>
<dbReference type="SUPFAM" id="SSF51011">
    <property type="entry name" value="Glycosyl hydrolase domain"/>
    <property type="match status" value="1"/>
</dbReference>
<dbReference type="EMBL" id="JAEVFJ010000022">
    <property type="protein sequence ID" value="KAH8096894.1"/>
    <property type="molecule type" value="Genomic_DNA"/>
</dbReference>
<dbReference type="FunFam" id="3.20.20.80:FF:000064">
    <property type="entry name" value="Oligo-1,6-glucosidase"/>
    <property type="match status" value="1"/>
</dbReference>
<evidence type="ECO:0000313" key="7">
    <source>
        <dbReference type="Proteomes" id="UP000813824"/>
    </source>
</evidence>
<dbReference type="SMART" id="SM00642">
    <property type="entry name" value="Aamy"/>
    <property type="match status" value="1"/>
</dbReference>
<comment type="similarity">
    <text evidence="1">Belongs to the glycosyl hydrolase 13 family.</text>
</comment>
<dbReference type="Gene3D" id="3.20.20.80">
    <property type="entry name" value="Glycosidases"/>
    <property type="match status" value="1"/>
</dbReference>
<dbReference type="OrthoDB" id="1740265at2759"/>
<keyword evidence="4" id="KW-0462">Maltose metabolism</keyword>
<evidence type="ECO:0000256" key="1">
    <source>
        <dbReference type="ARBA" id="ARBA00008061"/>
    </source>
</evidence>
<dbReference type="Pfam" id="PF00128">
    <property type="entry name" value="Alpha-amylase"/>
    <property type="match status" value="1"/>
</dbReference>
<evidence type="ECO:0000256" key="2">
    <source>
        <dbReference type="ARBA" id="ARBA00022801"/>
    </source>
</evidence>
<evidence type="ECO:0000256" key="3">
    <source>
        <dbReference type="ARBA" id="ARBA00023295"/>
    </source>
</evidence>
<evidence type="ECO:0000259" key="5">
    <source>
        <dbReference type="SMART" id="SM00642"/>
    </source>
</evidence>
<evidence type="ECO:0000313" key="6">
    <source>
        <dbReference type="EMBL" id="KAH8096894.1"/>
    </source>
</evidence>
<dbReference type="PANTHER" id="PTHR10357:SF179">
    <property type="entry name" value="NEUTRAL AND BASIC AMINO ACID TRANSPORT PROTEIN RBAT"/>
    <property type="match status" value="1"/>
</dbReference>
<dbReference type="InterPro" id="IPR013780">
    <property type="entry name" value="Glyco_hydro_b"/>
</dbReference>
<gene>
    <name evidence="6" type="ORF">BXZ70DRAFT_322050</name>
</gene>
<dbReference type="GO" id="GO:0004574">
    <property type="term" value="F:oligo-1,6-glucosidase activity"/>
    <property type="evidence" value="ECO:0007669"/>
    <property type="project" value="TreeGrafter"/>
</dbReference>
<dbReference type="Gene3D" id="2.60.40.1180">
    <property type="entry name" value="Golgi alpha-mannosidase II"/>
    <property type="match status" value="1"/>
</dbReference>
<comment type="caution">
    <text evidence="6">The sequence shown here is derived from an EMBL/GenBank/DDBJ whole genome shotgun (WGS) entry which is preliminary data.</text>
</comment>
<dbReference type="InterPro" id="IPR006047">
    <property type="entry name" value="GH13_cat_dom"/>
</dbReference>
<keyword evidence="7" id="KW-1185">Reference proteome</keyword>
<accession>A0A8K0UMQ7</accession>
<dbReference type="GO" id="GO:0033934">
    <property type="term" value="F:glucan 1,4-alpha-maltotriohydrolase activity"/>
    <property type="evidence" value="ECO:0007669"/>
    <property type="project" value="TreeGrafter"/>
</dbReference>
<dbReference type="GO" id="GO:0004575">
    <property type="term" value="F:sucrose alpha-glucosidase activity"/>
    <property type="evidence" value="ECO:0007669"/>
    <property type="project" value="TreeGrafter"/>
</dbReference>
<keyword evidence="3" id="KW-0326">Glycosidase</keyword>
<dbReference type="GO" id="GO:0004556">
    <property type="term" value="F:alpha-amylase activity"/>
    <property type="evidence" value="ECO:0007669"/>
    <property type="project" value="TreeGrafter"/>
</dbReference>
<dbReference type="AlphaFoldDB" id="A0A8K0UMQ7"/>
<sequence length="600" mass="69513">MGSQLAGGFTTTRTWWKSATIYQIYPVSFFDSNGDGIGDLNGITAKLDYLKDLGVNVLWLSPICKSPLADMGYDISDYYSIDERYGTLEDWDYLLKEAHSRGIKLIMDIVVNHTSDEHEWFVQSRSSKDRAINPKRDWYIWRPPKFDEQGNRMPPNNWKSIFQGSAWEYDEATEEYYLHLFVTKQPDLNWENPDVREAVWKLMRFWADRGCDGFRLDAINHISKVEGLPDAQVIIPSLPYQPAHQFYINGPRVHEYMKEMNQRVLSQYDITSIGEAPVTHAIEDLAAYVYPRNKELDMVFQFELNDIDAPGGLEAESSILWKPWQLQDMKNVIRKYQEWGREDGFWNTVFIENHDNSRSISRYGNDGPQWRELCAKMFCILQITQAGTLFVYQGEEIGMKNVPKTWGLEEYKDVATINLWNQALEKRMKLSGKAASEIDMSDIMESCQKKARDNARTPMQWDSSSPNAGFTTGTPWMRVNDEDDWDVKSQFHDPDSVFSFWKKALQLRKRHEVLIYGDFRLLLPDHPTIFAYRRTLEDGSSVLVVMNFSTESASITEGIPLAEGMQLLLSNYSTQESDDGVWTVPTVLRGYEGRIYLKEV</sequence>
<proteinExistence type="inferred from homology"/>
<dbReference type="InterPro" id="IPR045857">
    <property type="entry name" value="O16G_dom_2"/>
</dbReference>
<name>A0A8K0UMQ7_9AGAR</name>
<dbReference type="Proteomes" id="UP000813824">
    <property type="component" value="Unassembled WGS sequence"/>
</dbReference>
<protein>
    <submittedName>
        <fullName evidence="6">Glycoside hydrolase family 13 protein</fullName>
    </submittedName>
</protein>
<organism evidence="6 7">
    <name type="scientific">Cristinia sonorae</name>
    <dbReference type="NCBI Taxonomy" id="1940300"/>
    <lineage>
        <taxon>Eukaryota</taxon>
        <taxon>Fungi</taxon>
        <taxon>Dikarya</taxon>
        <taxon>Basidiomycota</taxon>
        <taxon>Agaricomycotina</taxon>
        <taxon>Agaricomycetes</taxon>
        <taxon>Agaricomycetidae</taxon>
        <taxon>Agaricales</taxon>
        <taxon>Pleurotineae</taxon>
        <taxon>Stephanosporaceae</taxon>
        <taxon>Cristinia</taxon>
    </lineage>
</organism>
<dbReference type="GO" id="GO:0000025">
    <property type="term" value="P:maltose catabolic process"/>
    <property type="evidence" value="ECO:0007669"/>
    <property type="project" value="TreeGrafter"/>
</dbReference>